<evidence type="ECO:0000259" key="1">
    <source>
        <dbReference type="Pfam" id="PF04016"/>
    </source>
</evidence>
<keyword evidence="3" id="KW-1185">Reference proteome</keyword>
<name>A0A9W5UQT7_9ACTN</name>
<accession>A0A9W5UQT7</accession>
<dbReference type="Pfam" id="PF04016">
    <property type="entry name" value="DUF364"/>
    <property type="match status" value="1"/>
</dbReference>
<organism evidence="2 3">
    <name type="scientific">Micromonospora sediminimaris</name>
    <dbReference type="NCBI Taxonomy" id="547162"/>
    <lineage>
        <taxon>Bacteria</taxon>
        <taxon>Bacillati</taxon>
        <taxon>Actinomycetota</taxon>
        <taxon>Actinomycetes</taxon>
        <taxon>Micromonosporales</taxon>
        <taxon>Micromonosporaceae</taxon>
        <taxon>Micromonospora</taxon>
    </lineage>
</organism>
<comment type="caution">
    <text evidence="2">The sequence shown here is derived from an EMBL/GenBank/DDBJ whole genome shotgun (WGS) entry which is preliminary data.</text>
</comment>
<dbReference type="AlphaFoldDB" id="A0A9W5UQT7"/>
<dbReference type="SUPFAM" id="SSF159713">
    <property type="entry name" value="Dhaf3308-like"/>
    <property type="match status" value="1"/>
</dbReference>
<dbReference type="Gene3D" id="3.40.50.11590">
    <property type="match status" value="1"/>
</dbReference>
<dbReference type="EMBL" id="BOPD01000011">
    <property type="protein sequence ID" value="GIJ32889.1"/>
    <property type="molecule type" value="Genomic_DNA"/>
</dbReference>
<dbReference type="InterPro" id="IPR007161">
    <property type="entry name" value="DUF364"/>
</dbReference>
<evidence type="ECO:0000313" key="2">
    <source>
        <dbReference type="EMBL" id="GIJ32889.1"/>
    </source>
</evidence>
<gene>
    <name evidence="2" type="ORF">Vse01_20370</name>
</gene>
<feature type="domain" description="Putative heavy-metal chelation" evidence="1">
    <location>
        <begin position="198"/>
        <end position="268"/>
    </location>
</feature>
<dbReference type="OrthoDB" id="9812921at2"/>
<dbReference type="Proteomes" id="UP000607311">
    <property type="component" value="Unassembled WGS sequence"/>
</dbReference>
<protein>
    <recommendedName>
        <fullName evidence="1">Putative heavy-metal chelation domain-containing protein</fullName>
    </recommendedName>
</protein>
<reference evidence="2" key="1">
    <citation type="submission" date="2021-01" db="EMBL/GenBank/DDBJ databases">
        <title>Whole genome shotgun sequence of Verrucosispora sediminis NBRC 107745.</title>
        <authorList>
            <person name="Komaki H."/>
            <person name="Tamura T."/>
        </authorList>
    </citation>
    <scope>NUCLEOTIDE SEQUENCE</scope>
    <source>
        <strain evidence="2">NBRC 107745</strain>
    </source>
</reference>
<proteinExistence type="predicted"/>
<evidence type="ECO:0000313" key="3">
    <source>
        <dbReference type="Proteomes" id="UP000607311"/>
    </source>
</evidence>
<sequence>MSLIETAIRRELRTRPDQGQRSVDEILTGRSFAAVVLDDGSVGTAMDYQGYHGGGSPGAVVCRRGPQVTDYLGTSPGRSLLDCDLVRTPPAGLDLTRQAVKIALLSALSRPWLRPTALAEAGLGHVVAPFDEVHAHQAGSTVTEALTRAVGSAGTVGVIGFGGLMEHLAEVDGVGRVLVADLHDAPRAERVRSTLARFNARFGEARIQLVGDDLHRLADECEVVQITPSSLCNATMDEVLRTLRGLRLIVVGPSGAVPPPVWQAHGAVLACTELRDSRFVRAYHHDDHLYEWYVEYDRRLAYWPQERRPAE</sequence>
<dbReference type="RefSeq" id="WP_093405707.1">
    <property type="nucleotide sequence ID" value="NZ_BOPD01000011.1"/>
</dbReference>